<keyword evidence="2" id="KW-1185">Reference proteome</keyword>
<name>A0A430L4U0_9HYPO</name>
<organism evidence="1 2">
    <name type="scientific">Fusarium euwallaceae</name>
    <dbReference type="NCBI Taxonomy" id="1147111"/>
    <lineage>
        <taxon>Eukaryota</taxon>
        <taxon>Fungi</taxon>
        <taxon>Dikarya</taxon>
        <taxon>Ascomycota</taxon>
        <taxon>Pezizomycotina</taxon>
        <taxon>Sordariomycetes</taxon>
        <taxon>Hypocreomycetidae</taxon>
        <taxon>Hypocreales</taxon>
        <taxon>Nectriaceae</taxon>
        <taxon>Fusarium</taxon>
        <taxon>Fusarium solani species complex</taxon>
    </lineage>
</organism>
<evidence type="ECO:0000313" key="2">
    <source>
        <dbReference type="Proteomes" id="UP000287124"/>
    </source>
</evidence>
<proteinExistence type="predicted"/>
<comment type="caution">
    <text evidence="1">The sequence shown here is derived from an EMBL/GenBank/DDBJ whole genome shotgun (WGS) entry which is preliminary data.</text>
</comment>
<dbReference type="Proteomes" id="UP000287124">
    <property type="component" value="Unassembled WGS sequence"/>
</dbReference>
<sequence length="212" mass="24184">MSEVWQICRKDFGGGSLAGDHIKLNLRLQHRNVQRALKLTRLGNLDKGQREVLDQVMRPHRAGIQSHSTIMGAIRCEYVGYPKIAQGRFLLLSVWTYDERNEPISRENLGELWICRHQYFDGYRVAIRSALETALQHPRTAVDGFCPDCPVDFSVKFSPKRTTVHAWHDFGPEGTPLDPAWRVHFIGGLNHHRDLTIGHAEGSVRGMYESSK</sequence>
<accession>A0A430L4U0</accession>
<protein>
    <submittedName>
        <fullName evidence="1">Uncharacterized protein</fullName>
    </submittedName>
</protein>
<evidence type="ECO:0000313" key="1">
    <source>
        <dbReference type="EMBL" id="RTE70728.1"/>
    </source>
</evidence>
<reference evidence="1 2" key="1">
    <citation type="submission" date="2017-06" db="EMBL/GenBank/DDBJ databases">
        <title>Comparative genomic analysis of Ambrosia Fusariam Clade fungi.</title>
        <authorList>
            <person name="Stajich J.E."/>
            <person name="Carrillo J."/>
            <person name="Kijimoto T."/>
            <person name="Eskalen A."/>
            <person name="O'Donnell K."/>
            <person name="Kasson M."/>
        </authorList>
    </citation>
    <scope>NUCLEOTIDE SEQUENCE [LARGE SCALE GENOMIC DNA]</scope>
    <source>
        <strain evidence="1 2">UCR1854</strain>
    </source>
</reference>
<gene>
    <name evidence="1" type="ORF">BHE90_014876</name>
</gene>
<dbReference type="EMBL" id="MIKF01000430">
    <property type="protein sequence ID" value="RTE70728.1"/>
    <property type="molecule type" value="Genomic_DNA"/>
</dbReference>
<dbReference type="AlphaFoldDB" id="A0A430L4U0"/>